<keyword evidence="2" id="KW-1185">Reference proteome</keyword>
<dbReference type="EMBL" id="BSOH01000037">
    <property type="protein sequence ID" value="GLR19812.1"/>
    <property type="molecule type" value="Genomic_DNA"/>
</dbReference>
<dbReference type="Pfam" id="PF13589">
    <property type="entry name" value="HATPase_c_3"/>
    <property type="match status" value="1"/>
</dbReference>
<dbReference type="AlphaFoldDB" id="A0AA37WGF4"/>
<reference evidence="1" key="2">
    <citation type="submission" date="2023-01" db="EMBL/GenBank/DDBJ databases">
        <title>Draft genome sequence of Portibacter lacus strain NBRC 108769.</title>
        <authorList>
            <person name="Sun Q."/>
            <person name="Mori K."/>
        </authorList>
    </citation>
    <scope>NUCLEOTIDE SEQUENCE</scope>
    <source>
        <strain evidence="1">NBRC 108769</strain>
    </source>
</reference>
<sequence>MNFILKKIKMDNLDLTFTANIAESYKRLSYKLWYALAEYIDNSTQAYYENIELLNKQLTEDGENLYVHINYFRGDSLSEDFIEILDNSIGMDEDVLRRAFNTGQKPEINTGRSKYGLGLKTSSFWLGDKWSVTTTRLGNNKEYKILVDIEKIQNGNITLEIEERDVEENSHYTKIKIWDLHRRFVGRTLSKVRTYLSSIYRYDLLSESVEIKWMDKFLIWKNLDKLLVENFEGERTKKEFEFVVDDKTVKGWAGVLNRGDRGQAGFALVQSNRVINTNYRPSEIFGEQDGGRNDLVNQRLIGEIFIDGFDVSHTKDQILWSGEQEEELENKLKAEVIDLIRIALTRRVRESVDVSDVKTIEIALGNLHHEMESEIASDLIENIEIPPEKALEKANSYLLEAVINRISEPVIIKLGSLTVKLYTDEDMSSYDPYVLTDYTVRKENDNTLIVIFNPNHPHWQEIKDDNGVLVFLRHVVYDGVSEWKAWNKTGGINHDTVKFIKDNLLRIPFEIEKENSEKQTR</sequence>
<reference evidence="1" key="1">
    <citation type="journal article" date="2014" name="Int. J. Syst. Evol. Microbiol.">
        <title>Complete genome sequence of Corynebacterium casei LMG S-19264T (=DSM 44701T), isolated from a smear-ripened cheese.</title>
        <authorList>
            <consortium name="US DOE Joint Genome Institute (JGI-PGF)"/>
            <person name="Walter F."/>
            <person name="Albersmeier A."/>
            <person name="Kalinowski J."/>
            <person name="Ruckert C."/>
        </authorList>
    </citation>
    <scope>NUCLEOTIDE SEQUENCE</scope>
    <source>
        <strain evidence="1">NBRC 108769</strain>
    </source>
</reference>
<protein>
    <recommendedName>
        <fullName evidence="3">ATP-binding protein</fullName>
    </recommendedName>
</protein>
<evidence type="ECO:0008006" key="3">
    <source>
        <dbReference type="Google" id="ProtNLM"/>
    </source>
</evidence>
<dbReference type="SUPFAM" id="SSF55874">
    <property type="entry name" value="ATPase domain of HSP90 chaperone/DNA topoisomerase II/histidine kinase"/>
    <property type="match status" value="1"/>
</dbReference>
<comment type="caution">
    <text evidence="1">The sequence shown here is derived from an EMBL/GenBank/DDBJ whole genome shotgun (WGS) entry which is preliminary data.</text>
</comment>
<evidence type="ECO:0000313" key="1">
    <source>
        <dbReference type="EMBL" id="GLR19812.1"/>
    </source>
</evidence>
<dbReference type="Gene3D" id="3.30.565.10">
    <property type="entry name" value="Histidine kinase-like ATPase, C-terminal domain"/>
    <property type="match status" value="1"/>
</dbReference>
<dbReference type="Proteomes" id="UP001156666">
    <property type="component" value="Unassembled WGS sequence"/>
</dbReference>
<dbReference type="RefSeq" id="WP_235293341.1">
    <property type="nucleotide sequence ID" value="NZ_BSOH01000037.1"/>
</dbReference>
<proteinExistence type="predicted"/>
<gene>
    <name evidence="1" type="ORF">GCM10007940_44280</name>
</gene>
<name>A0AA37WGF4_9BACT</name>
<accession>A0AA37WGF4</accession>
<organism evidence="1 2">
    <name type="scientific">Portibacter lacus</name>
    <dbReference type="NCBI Taxonomy" id="1099794"/>
    <lineage>
        <taxon>Bacteria</taxon>
        <taxon>Pseudomonadati</taxon>
        <taxon>Bacteroidota</taxon>
        <taxon>Saprospiria</taxon>
        <taxon>Saprospirales</taxon>
        <taxon>Haliscomenobacteraceae</taxon>
        <taxon>Portibacter</taxon>
    </lineage>
</organism>
<dbReference type="InterPro" id="IPR036890">
    <property type="entry name" value="HATPase_C_sf"/>
</dbReference>
<evidence type="ECO:0000313" key="2">
    <source>
        <dbReference type="Proteomes" id="UP001156666"/>
    </source>
</evidence>